<name>A0A6J4NQI4_9ACTN</name>
<proteinExistence type="predicted"/>
<protein>
    <submittedName>
        <fullName evidence="1">Uncharacterized protein</fullName>
    </submittedName>
</protein>
<gene>
    <name evidence="1" type="ORF">AVDCRST_MAG55-286</name>
</gene>
<dbReference type="AlphaFoldDB" id="A0A6J4NQI4"/>
<dbReference type="EMBL" id="CADCUZ010000013">
    <property type="protein sequence ID" value="CAA9394594.1"/>
    <property type="molecule type" value="Genomic_DNA"/>
</dbReference>
<organism evidence="1">
    <name type="scientific">uncultured Rubrobacteraceae bacterium</name>
    <dbReference type="NCBI Taxonomy" id="349277"/>
    <lineage>
        <taxon>Bacteria</taxon>
        <taxon>Bacillati</taxon>
        <taxon>Actinomycetota</taxon>
        <taxon>Rubrobacteria</taxon>
        <taxon>Rubrobacterales</taxon>
        <taxon>Rubrobacteraceae</taxon>
        <taxon>environmental samples</taxon>
    </lineage>
</organism>
<accession>A0A6J4NQI4</accession>
<evidence type="ECO:0000313" key="1">
    <source>
        <dbReference type="EMBL" id="CAA9394594.1"/>
    </source>
</evidence>
<sequence length="52" mass="5647">MGEVDTGLFLGGIPCTRAGSGPRRAVMFFGANALFKRPAISWHGKPWGEERL</sequence>
<reference evidence="1" key="1">
    <citation type="submission" date="2020-02" db="EMBL/GenBank/DDBJ databases">
        <authorList>
            <person name="Meier V. D."/>
        </authorList>
    </citation>
    <scope>NUCLEOTIDE SEQUENCE</scope>
    <source>
        <strain evidence="1">AVDCRST_MAG55</strain>
    </source>
</reference>